<dbReference type="RefSeq" id="WP_328983400.1">
    <property type="nucleotide sequence ID" value="NZ_CP121472.1"/>
</dbReference>
<dbReference type="Proteomes" id="UP001432180">
    <property type="component" value="Chromosome"/>
</dbReference>
<dbReference type="CDD" id="cd06260">
    <property type="entry name" value="DUF820-like"/>
    <property type="match status" value="1"/>
</dbReference>
<dbReference type="EMBL" id="CP121472">
    <property type="protein sequence ID" value="WPL17591.1"/>
    <property type="molecule type" value="Genomic_DNA"/>
</dbReference>
<feature type="domain" description="Putative restriction endonuclease" evidence="1">
    <location>
        <begin position="11"/>
        <end position="178"/>
    </location>
</feature>
<accession>A0ABZ0SC17</accession>
<dbReference type="Gene3D" id="3.90.1570.10">
    <property type="entry name" value="tt1808, chain A"/>
    <property type="match status" value="1"/>
</dbReference>
<sequence length="188" mass="21502">MLAVEEPLISVEEYLEGEKVSEIRHEYVAGQVYAMTGTSKAHNQININLAFHLRAVTRGQSCKVFVSDIKVRVPAQDAFYYPDLILTCEPDHQDDYVISAPCLIAEVLSPSTKRIDSRHKWLGYQQLSSLRYYLLIVQDRPFVECYARQGDTWCYQALSRMEDALPIDCPPITLQLNLADLYEEVTLP</sequence>
<evidence type="ECO:0000259" key="1">
    <source>
        <dbReference type="Pfam" id="PF05685"/>
    </source>
</evidence>
<dbReference type="SUPFAM" id="SSF52980">
    <property type="entry name" value="Restriction endonuclease-like"/>
    <property type="match status" value="1"/>
</dbReference>
<proteinExistence type="predicted"/>
<evidence type="ECO:0000313" key="3">
    <source>
        <dbReference type="Proteomes" id="UP001432180"/>
    </source>
</evidence>
<dbReference type="PANTHER" id="PTHR36558">
    <property type="entry name" value="GLR1098 PROTEIN"/>
    <property type="match status" value="1"/>
</dbReference>
<reference evidence="2 3" key="1">
    <citation type="journal article" date="2023" name="Microorganisms">
        <title>Thiorhodovibrio frisius and Trv. litoralis spp. nov., Two Novel Members from a Clade of Fastidious Purple Sulfur Bacteria That Exhibit Unique Red-Shifted Light-Harvesting Capabilities.</title>
        <authorList>
            <person name="Methner A."/>
            <person name="Kuzyk S.B."/>
            <person name="Petersen J."/>
            <person name="Bauer S."/>
            <person name="Brinkmann H."/>
            <person name="Sichau K."/>
            <person name="Wanner G."/>
            <person name="Wolf J."/>
            <person name="Neumann-Schaal M."/>
            <person name="Henke P."/>
            <person name="Tank M."/>
            <person name="Sproer C."/>
            <person name="Bunk B."/>
            <person name="Overmann J."/>
        </authorList>
    </citation>
    <scope>NUCLEOTIDE SEQUENCE [LARGE SCALE GENOMIC DNA]</scope>
    <source>
        <strain evidence="2 3">DSM 6702</strain>
    </source>
</reference>
<keyword evidence="3" id="KW-1185">Reference proteome</keyword>
<evidence type="ECO:0000313" key="2">
    <source>
        <dbReference type="EMBL" id="WPL17591.1"/>
    </source>
</evidence>
<organism evidence="2 3">
    <name type="scientific">Thiorhodovibrio winogradskyi</name>
    <dbReference type="NCBI Taxonomy" id="77007"/>
    <lineage>
        <taxon>Bacteria</taxon>
        <taxon>Pseudomonadati</taxon>
        <taxon>Pseudomonadota</taxon>
        <taxon>Gammaproteobacteria</taxon>
        <taxon>Chromatiales</taxon>
        <taxon>Chromatiaceae</taxon>
        <taxon>Thiorhodovibrio</taxon>
    </lineage>
</organism>
<dbReference type="InterPro" id="IPR012296">
    <property type="entry name" value="Nuclease_put_TT1808"/>
</dbReference>
<dbReference type="InterPro" id="IPR008538">
    <property type="entry name" value="Uma2"/>
</dbReference>
<protein>
    <recommendedName>
        <fullName evidence="1">Putative restriction endonuclease domain-containing protein</fullName>
    </recommendedName>
</protein>
<dbReference type="InterPro" id="IPR011335">
    <property type="entry name" value="Restrct_endonuc-II-like"/>
</dbReference>
<dbReference type="Pfam" id="PF05685">
    <property type="entry name" value="Uma2"/>
    <property type="match status" value="1"/>
</dbReference>
<gene>
    <name evidence="2" type="ORF">Thiowin_02616</name>
</gene>
<dbReference type="PANTHER" id="PTHR36558:SF1">
    <property type="entry name" value="RESTRICTION ENDONUCLEASE DOMAIN-CONTAINING PROTEIN-RELATED"/>
    <property type="match status" value="1"/>
</dbReference>
<name>A0ABZ0SC17_9GAMM</name>